<proteinExistence type="predicted"/>
<reference evidence="1 2" key="1">
    <citation type="submission" date="2016-12" db="EMBL/GenBank/DDBJ databases">
        <title>Genomic comparison of strains in the 'Actinomyces naeslundii' group.</title>
        <authorList>
            <person name="Mughal S.R."/>
            <person name="Do T."/>
            <person name="Gilbert S.C."/>
            <person name="Witherden E.A."/>
            <person name="Didelot X."/>
            <person name="Beighton D."/>
        </authorList>
    </citation>
    <scope>NUCLEOTIDE SEQUENCE [LARGE SCALE GENOMIC DNA]</scope>
    <source>
        <strain evidence="1 2">NCTC 10301</strain>
    </source>
</reference>
<dbReference type="Proteomes" id="UP000187035">
    <property type="component" value="Unassembled WGS sequence"/>
</dbReference>
<protein>
    <submittedName>
        <fullName evidence="1">Uncharacterized protein</fullName>
    </submittedName>
</protein>
<evidence type="ECO:0000313" key="2">
    <source>
        <dbReference type="Proteomes" id="UP000187035"/>
    </source>
</evidence>
<sequence>MFFVFRRGSTSAFSAWWASMRRLRLSTFQQRLDNGIMPVVVLDSTRGRQSMSVCSCLIVHERSLNV</sequence>
<gene>
    <name evidence="1" type="ORF">BKH33_00180</name>
</gene>
<dbReference type="AlphaFoldDB" id="A0A854D8N4"/>
<name>A0A854D8N4_ACTNA</name>
<accession>A0A854D8N4</accession>
<evidence type="ECO:0000313" key="1">
    <source>
        <dbReference type="EMBL" id="OMG38956.1"/>
    </source>
</evidence>
<comment type="caution">
    <text evidence="1">The sequence shown here is derived from an EMBL/GenBank/DDBJ whole genome shotgun (WGS) entry which is preliminary data.</text>
</comment>
<dbReference type="EMBL" id="MSRR01000001">
    <property type="protein sequence ID" value="OMG38956.1"/>
    <property type="molecule type" value="Genomic_DNA"/>
</dbReference>
<organism evidence="1 2">
    <name type="scientific">Actinomyces naeslundii</name>
    <dbReference type="NCBI Taxonomy" id="1655"/>
    <lineage>
        <taxon>Bacteria</taxon>
        <taxon>Bacillati</taxon>
        <taxon>Actinomycetota</taxon>
        <taxon>Actinomycetes</taxon>
        <taxon>Actinomycetales</taxon>
        <taxon>Actinomycetaceae</taxon>
        <taxon>Actinomyces</taxon>
    </lineage>
</organism>